<sequence>MTGISLVIVGGAVVFALRLRHPLKRMRERATMDPLTGLANRSELMRRGGHLVAGARSRGDRIMVTMLDLDGFKGINDEHGHDAGDRVLIGVAMALRSAIREGDVVARLGGDEFVTVQVLRRRADAVTVAERVRSDVERDLQTRVAVAASVGVTMGVAEALDGETDLKALVTRADTALIHGKQRAKGHVYDGNSCPTEHVSPSD</sequence>
<dbReference type="EMBL" id="BSUN01000001">
    <property type="protein sequence ID" value="GMA37221.1"/>
    <property type="molecule type" value="Genomic_DNA"/>
</dbReference>
<dbReference type="PANTHER" id="PTHR45138:SF9">
    <property type="entry name" value="DIGUANYLATE CYCLASE DGCM-RELATED"/>
    <property type="match status" value="1"/>
</dbReference>
<organism evidence="2 3">
    <name type="scientific">Demequina litorisediminis</name>
    <dbReference type="NCBI Taxonomy" id="1849022"/>
    <lineage>
        <taxon>Bacteria</taxon>
        <taxon>Bacillati</taxon>
        <taxon>Actinomycetota</taxon>
        <taxon>Actinomycetes</taxon>
        <taxon>Micrococcales</taxon>
        <taxon>Demequinaceae</taxon>
        <taxon>Demequina</taxon>
    </lineage>
</organism>
<dbReference type="PANTHER" id="PTHR45138">
    <property type="entry name" value="REGULATORY COMPONENTS OF SENSORY TRANSDUCTION SYSTEM"/>
    <property type="match status" value="1"/>
</dbReference>
<keyword evidence="3" id="KW-1185">Reference proteome</keyword>
<dbReference type="CDD" id="cd01949">
    <property type="entry name" value="GGDEF"/>
    <property type="match status" value="1"/>
</dbReference>
<proteinExistence type="predicted"/>
<dbReference type="InterPro" id="IPR000160">
    <property type="entry name" value="GGDEF_dom"/>
</dbReference>
<feature type="domain" description="GGDEF" evidence="1">
    <location>
        <begin position="60"/>
        <end position="193"/>
    </location>
</feature>
<gene>
    <name evidence="2" type="ORF">GCM10025876_34250</name>
</gene>
<accession>A0ABQ6IIK6</accession>
<dbReference type="Proteomes" id="UP001157125">
    <property type="component" value="Unassembled WGS sequence"/>
</dbReference>
<dbReference type="Pfam" id="PF00990">
    <property type="entry name" value="GGDEF"/>
    <property type="match status" value="1"/>
</dbReference>
<dbReference type="InterPro" id="IPR043128">
    <property type="entry name" value="Rev_trsase/Diguanyl_cyclase"/>
</dbReference>
<dbReference type="PROSITE" id="PS50887">
    <property type="entry name" value="GGDEF"/>
    <property type="match status" value="1"/>
</dbReference>
<reference evidence="3" key="1">
    <citation type="journal article" date="2019" name="Int. J. Syst. Evol. Microbiol.">
        <title>The Global Catalogue of Microorganisms (GCM) 10K type strain sequencing project: providing services to taxonomists for standard genome sequencing and annotation.</title>
        <authorList>
            <consortium name="The Broad Institute Genomics Platform"/>
            <consortium name="The Broad Institute Genome Sequencing Center for Infectious Disease"/>
            <person name="Wu L."/>
            <person name="Ma J."/>
        </authorList>
    </citation>
    <scope>NUCLEOTIDE SEQUENCE [LARGE SCALE GENOMIC DNA]</scope>
    <source>
        <strain evidence="3">NBRC 112299</strain>
    </source>
</reference>
<comment type="caution">
    <text evidence="2">The sequence shown here is derived from an EMBL/GenBank/DDBJ whole genome shotgun (WGS) entry which is preliminary data.</text>
</comment>
<dbReference type="Gene3D" id="3.30.70.270">
    <property type="match status" value="1"/>
</dbReference>
<dbReference type="SMART" id="SM00267">
    <property type="entry name" value="GGDEF"/>
    <property type="match status" value="1"/>
</dbReference>
<protein>
    <recommendedName>
        <fullName evidence="1">GGDEF domain-containing protein</fullName>
    </recommendedName>
</protein>
<evidence type="ECO:0000313" key="2">
    <source>
        <dbReference type="EMBL" id="GMA37221.1"/>
    </source>
</evidence>
<dbReference type="InterPro" id="IPR050469">
    <property type="entry name" value="Diguanylate_Cyclase"/>
</dbReference>
<dbReference type="InterPro" id="IPR029787">
    <property type="entry name" value="Nucleotide_cyclase"/>
</dbReference>
<name>A0ABQ6IIK6_9MICO</name>
<dbReference type="SUPFAM" id="SSF55073">
    <property type="entry name" value="Nucleotide cyclase"/>
    <property type="match status" value="1"/>
</dbReference>
<dbReference type="NCBIfam" id="TIGR00254">
    <property type="entry name" value="GGDEF"/>
    <property type="match status" value="1"/>
</dbReference>
<evidence type="ECO:0000259" key="1">
    <source>
        <dbReference type="PROSITE" id="PS50887"/>
    </source>
</evidence>
<evidence type="ECO:0000313" key="3">
    <source>
        <dbReference type="Proteomes" id="UP001157125"/>
    </source>
</evidence>